<keyword evidence="2" id="KW-0732">Signal</keyword>
<keyword evidence="1" id="KW-0472">Membrane</keyword>
<accession>A0A1F5RFB9</accession>
<proteinExistence type="predicted"/>
<reference evidence="3 4" key="1">
    <citation type="journal article" date="2016" name="Nat. Commun.">
        <title>Thousands of microbial genomes shed light on interconnected biogeochemical processes in an aquifer system.</title>
        <authorList>
            <person name="Anantharaman K."/>
            <person name="Brown C.T."/>
            <person name="Hug L.A."/>
            <person name="Sharon I."/>
            <person name="Castelle C.J."/>
            <person name="Probst A.J."/>
            <person name="Thomas B.C."/>
            <person name="Singh A."/>
            <person name="Wilkins M.J."/>
            <person name="Karaoz U."/>
            <person name="Brodie E.L."/>
            <person name="Williams K.H."/>
            <person name="Hubbard S.S."/>
            <person name="Banfield J.F."/>
        </authorList>
    </citation>
    <scope>NUCLEOTIDE SEQUENCE [LARGE SCALE GENOMIC DNA]</scope>
</reference>
<evidence type="ECO:0000256" key="1">
    <source>
        <dbReference type="SAM" id="Phobius"/>
    </source>
</evidence>
<evidence type="ECO:0000256" key="2">
    <source>
        <dbReference type="SAM" id="SignalP"/>
    </source>
</evidence>
<dbReference type="Pfam" id="PF13584">
    <property type="entry name" value="BatD"/>
    <property type="match status" value="2"/>
</dbReference>
<evidence type="ECO:0008006" key="5">
    <source>
        <dbReference type="Google" id="ProtNLM"/>
    </source>
</evidence>
<feature type="signal peptide" evidence="2">
    <location>
        <begin position="1"/>
        <end position="24"/>
    </location>
</feature>
<gene>
    <name evidence="3" type="ORF">A2024_12260</name>
</gene>
<evidence type="ECO:0000313" key="4">
    <source>
        <dbReference type="Proteomes" id="UP000177230"/>
    </source>
</evidence>
<evidence type="ECO:0000313" key="3">
    <source>
        <dbReference type="EMBL" id="OGF13140.1"/>
    </source>
</evidence>
<comment type="caution">
    <text evidence="3">The sequence shown here is derived from an EMBL/GenBank/DDBJ whole genome shotgun (WGS) entry which is preliminary data.</text>
</comment>
<dbReference type="Proteomes" id="UP000177230">
    <property type="component" value="Unassembled WGS sequence"/>
</dbReference>
<protein>
    <recommendedName>
        <fullName evidence="5">Protein BatD</fullName>
    </recommendedName>
</protein>
<dbReference type="PANTHER" id="PTHR40940:SF2">
    <property type="entry name" value="BATD"/>
    <property type="match status" value="1"/>
</dbReference>
<feature type="chain" id="PRO_5009520740" description="Protein BatD" evidence="2">
    <location>
        <begin position="25"/>
        <end position="593"/>
    </location>
</feature>
<dbReference type="EMBL" id="MFFM01000025">
    <property type="protein sequence ID" value="OGF13140.1"/>
    <property type="molecule type" value="Genomic_DNA"/>
</dbReference>
<dbReference type="PANTHER" id="PTHR40940">
    <property type="entry name" value="PROTEIN BATD-RELATED"/>
    <property type="match status" value="1"/>
</dbReference>
<feature type="transmembrane region" description="Helical" evidence="1">
    <location>
        <begin position="452"/>
        <end position="470"/>
    </location>
</feature>
<dbReference type="AlphaFoldDB" id="A0A1F5RFB9"/>
<keyword evidence="1" id="KW-0812">Transmembrane</keyword>
<sequence length="593" mass="65149">MADLKLKYILISLLSVLSISLVDAAEIEFNATVDQSTVGLGDQFTLTVTVQGQDMTSVPKPELPDMPDFNLLGSSSSQSTNIQFINGKMSKQASVNYIYYLSAKKLGKLSIGPCLIKYKDQEYRSQPIEIEVVKSSTARAQPAPSGRASAAQPNIPIEGNLFLSAAASRKTVYVGEQVMVDFTLYNRFQISDARIAEMPTFNGFWPEKVFDAEKLSWQQKTLDGKQYQYMILKKAALFPMSSGELAVSPMTLDIAIVLASRDFFDFFGNSKAVKIESKSITITALPLPGDKPAEFTGGVGKFSIQASLDRNTATGNEPINLSVKITGTGNIRLVGKPAITAISGLKIMDPEVKENIHVSGDVIKGSKTFTFPIIPQSDGKYVIPAVKLAYFDPADKSYHTIQTQPLECSVSGCNQNTPLVEATGLKVLGTDINYIKPDASVLKNASLEIPKLAWLLYLLFPATILSAFWYRGHIDRLSTDRGYARKHRSNGLVKKRLQISEKCLKVNDLSNFYSSLSQAVFGFIGDRYNMDMGARTKEQIHQELSRNGVPDDILSDILALMDACDRVRFSPSSASEMDPPGMLEKAKEVFSRL</sequence>
<keyword evidence="1" id="KW-1133">Transmembrane helix</keyword>
<name>A0A1F5RFB9_9BACT</name>
<dbReference type="InterPro" id="IPR025738">
    <property type="entry name" value="BatD"/>
</dbReference>
<organism evidence="3 4">
    <name type="scientific">Candidatus Edwardsbacteria bacterium GWF2_54_11</name>
    <dbReference type="NCBI Taxonomy" id="1817851"/>
    <lineage>
        <taxon>Bacteria</taxon>
        <taxon>Candidatus Edwardsiibacteriota</taxon>
    </lineage>
</organism>